<dbReference type="AlphaFoldDB" id="D4LBI1"/>
<reference evidence="1" key="1">
    <citation type="submission" date="2010-03" db="EMBL/GenBank/DDBJ databases">
        <title>The genome sequence of Ruminococcus sp. 18P13.</title>
        <authorList>
            <consortium name="metaHIT consortium -- http://www.metahit.eu/"/>
            <person name="Pajon A."/>
            <person name="Turner K."/>
            <person name="Parkhill J."/>
            <person name="Bernalier A."/>
        </authorList>
    </citation>
    <scope>NUCLEOTIDE SEQUENCE [LARGE SCALE GENOMIC DNA]</scope>
    <source>
        <strain evidence="1">Type strain: 18P13</strain>
    </source>
</reference>
<evidence type="ECO:0000313" key="1">
    <source>
        <dbReference type="EMBL" id="CBL16976.1"/>
    </source>
</evidence>
<gene>
    <name evidence="1" type="ordered locus">RUM_07860</name>
</gene>
<dbReference type="PATRIC" id="fig|213810.4.peg.700"/>
<dbReference type="GeneID" id="83155573"/>
<dbReference type="InterPro" id="IPR011990">
    <property type="entry name" value="TPR-like_helical_dom_sf"/>
</dbReference>
<dbReference type="InterPro" id="IPR006597">
    <property type="entry name" value="Sel1-like"/>
</dbReference>
<evidence type="ECO:0000313" key="2">
    <source>
        <dbReference type="Proteomes" id="UP000007054"/>
    </source>
</evidence>
<dbReference type="SMART" id="SM00671">
    <property type="entry name" value="SEL1"/>
    <property type="match status" value="4"/>
</dbReference>
<dbReference type="STRING" id="213810.RUM_07860"/>
<proteinExistence type="predicted"/>
<organism evidence="1 2">
    <name type="scientific">Ruminococcus champanellensis (strain DSM 18848 / JCM 17042 / KCTC 15320 / 18P13)</name>
    <dbReference type="NCBI Taxonomy" id="213810"/>
    <lineage>
        <taxon>Bacteria</taxon>
        <taxon>Bacillati</taxon>
        <taxon>Bacillota</taxon>
        <taxon>Clostridia</taxon>
        <taxon>Eubacteriales</taxon>
        <taxon>Oscillospiraceae</taxon>
        <taxon>Ruminococcus</taxon>
    </lineage>
</organism>
<dbReference type="RefSeq" id="WP_015557883.1">
    <property type="nucleotide sequence ID" value="NC_021039.1"/>
</dbReference>
<accession>D4LBI1</accession>
<dbReference type="InterPro" id="IPR050767">
    <property type="entry name" value="Sel1_AlgK"/>
</dbReference>
<dbReference type="HOGENOM" id="CLU_528807_0_0_9"/>
<dbReference type="Gene3D" id="1.25.40.10">
    <property type="entry name" value="Tetratricopeptide repeat domain"/>
    <property type="match status" value="3"/>
</dbReference>
<keyword evidence="2" id="KW-1185">Reference proteome</keyword>
<protein>
    <submittedName>
        <fullName evidence="1">Sel1 repeat</fullName>
    </submittedName>
</protein>
<dbReference type="KEGG" id="rch:RUM_07860"/>
<dbReference type="EMBL" id="FP929052">
    <property type="protein sequence ID" value="CBL16976.1"/>
    <property type="molecule type" value="Genomic_DNA"/>
</dbReference>
<dbReference type="Pfam" id="PF08238">
    <property type="entry name" value="Sel1"/>
    <property type="match status" value="7"/>
</dbReference>
<sequence length="515" mass="57206">MKAEWILNLKPGEDPEQKAQEWIREYDAFAEDFPDSRALADQLSQRVRNAAALLKGTHAADNLNLNGVPLGDPADMAFAGSWFSLPELVDIQMGWAVLADGRNDAQGDPHASVRQGFLRELEGKWQDALRCYQQGPEDPEIRRRMQYCRERTTAEGALCYAKAQELLLKLRQSEALKLLNRAAHLGNIDAAEQLALSPASKDREKALGLLRHAAGQNDPDACFALYRLYDQGIYPVQATEAERMLHQAADLGHAQAQTLTAEGIGLRPVRTILLEEIHAGSKDALWWMVQECEKQGDMEQAVEWLDKAIEANQLDALLATAQAYAEPGTEAYSRADAMDYYRRAARAGSLEALTALGDLELTDTHISFYDMALLLHSPDAPRKKPDKHMVEQHKKQLAWYTLAANAGAVGPMLVLSDAYAQGYPVEQDAAQAFFWANQGAGAGDPLCMYKAARMLEQGNGVQQNLPEAVRLYEQAALKGMAQAAERLWQIYATGLGAIHPNRRKAAFYHRRTNRR</sequence>
<dbReference type="PANTHER" id="PTHR11102">
    <property type="entry name" value="SEL-1-LIKE PROTEIN"/>
    <property type="match status" value="1"/>
</dbReference>
<reference evidence="1" key="2">
    <citation type="submission" date="2010-03" db="EMBL/GenBank/DDBJ databases">
        <authorList>
            <person name="Pajon A."/>
        </authorList>
    </citation>
    <scope>NUCLEOTIDE SEQUENCE</scope>
    <source>
        <strain evidence="1">Type strain: 18P13</strain>
    </source>
</reference>
<dbReference type="Proteomes" id="UP000007054">
    <property type="component" value="Chromosome"/>
</dbReference>
<dbReference type="OrthoDB" id="7056571at2"/>
<dbReference type="BioCyc" id="RCHA213810:RUM_RS03800-MONOMER"/>
<name>D4LBI1_RUMC1</name>
<dbReference type="PANTHER" id="PTHR11102:SF160">
    <property type="entry name" value="ERAD-ASSOCIATED E3 UBIQUITIN-PROTEIN LIGASE COMPONENT HRD3"/>
    <property type="match status" value="1"/>
</dbReference>
<dbReference type="SUPFAM" id="SSF81901">
    <property type="entry name" value="HCP-like"/>
    <property type="match status" value="3"/>
</dbReference>